<evidence type="ECO:0000313" key="1">
    <source>
        <dbReference type="EMBL" id="CAB4806074.1"/>
    </source>
</evidence>
<sequence length="235" mass="24674">MELGELQLEHVVKRAAEQATEEVGVLGEAADPQVDIVKAGDVDRARVCPCAGAEHEICSVIGGDIAECWVHDGACCVALTDGGGLSHDRGVCAVGGHEVDQRLRVLEVCTKIDPVGVGGELTVVGLSENLAANVVERGDAFAAGTSQVQRGEVERQAEQVVAQCVAHELVELVAHLIRQAHHDCPRTSVAHVVASGCKFAGSDVLEFRRVQEAIEESDVILGSVNVGAGDRLVEH</sequence>
<accession>A0A6J6YDE0</accession>
<organism evidence="1">
    <name type="scientific">freshwater metagenome</name>
    <dbReference type="NCBI Taxonomy" id="449393"/>
    <lineage>
        <taxon>unclassified sequences</taxon>
        <taxon>metagenomes</taxon>
        <taxon>ecological metagenomes</taxon>
    </lineage>
</organism>
<protein>
    <submittedName>
        <fullName evidence="1">Unannotated protein</fullName>
    </submittedName>
</protein>
<dbReference type="AlphaFoldDB" id="A0A6J6YDE0"/>
<reference evidence="1" key="1">
    <citation type="submission" date="2020-05" db="EMBL/GenBank/DDBJ databases">
        <authorList>
            <person name="Chiriac C."/>
            <person name="Salcher M."/>
            <person name="Ghai R."/>
            <person name="Kavagutti S V."/>
        </authorList>
    </citation>
    <scope>NUCLEOTIDE SEQUENCE</scope>
</reference>
<name>A0A6J6YDE0_9ZZZZ</name>
<gene>
    <name evidence="1" type="ORF">UFOPK2992_01290</name>
</gene>
<proteinExistence type="predicted"/>
<dbReference type="EMBL" id="CAFAAI010000232">
    <property type="protein sequence ID" value="CAB4806074.1"/>
    <property type="molecule type" value="Genomic_DNA"/>
</dbReference>